<comment type="similarity">
    <text evidence="1">Belongs to the GDA1/CD39 NTPase family.</text>
</comment>
<keyword evidence="2" id="KW-0378">Hydrolase</keyword>
<keyword evidence="3" id="KW-0547">Nucleotide-binding</keyword>
<evidence type="ECO:0000256" key="1">
    <source>
        <dbReference type="ARBA" id="ARBA00009283"/>
    </source>
</evidence>
<dbReference type="Gene3D" id="3.30.420.40">
    <property type="match status" value="1"/>
</dbReference>
<proteinExistence type="inferred from homology"/>
<evidence type="ECO:0000256" key="2">
    <source>
        <dbReference type="ARBA" id="ARBA00022801"/>
    </source>
</evidence>
<dbReference type="AlphaFoldDB" id="A0AAN8VF32"/>
<dbReference type="Proteomes" id="UP001370490">
    <property type="component" value="Unassembled WGS sequence"/>
</dbReference>
<comment type="caution">
    <text evidence="5">The sequence shown here is derived from an EMBL/GenBank/DDBJ whole genome shotgun (WGS) entry which is preliminary data.</text>
</comment>
<dbReference type="GO" id="GO:0005524">
    <property type="term" value="F:ATP binding"/>
    <property type="evidence" value="ECO:0007669"/>
    <property type="project" value="UniProtKB-KW"/>
</dbReference>
<dbReference type="GO" id="GO:0016020">
    <property type="term" value="C:membrane"/>
    <property type="evidence" value="ECO:0007669"/>
    <property type="project" value="TreeGrafter"/>
</dbReference>
<sequence>MDYSYSRLQSWASSAYIPPHRTQLHPRMHSFPSPYNFQINPSKPQSQNSKDKLLIIFVFLLLFPFLIYLFTTAKDIHNSSKFGDSRPKGFGIIIHAGVSSSRIHIFEYLNEGRVPFIGFNGNGNGSNSFKARLGLLGFRDKPEKAGDLISGFLEYARKRVPKTEWKETKIQLLFSGEMEKVGVDSELKEEMLESCRRVLRSSGFLFKDQWAEVMKGEDQGVYSWIAINYVLGTLGREPQDTMGVVELGGASLQVVFAPTASPPIQFSRTIKLAGVIYSLYTRSLPQFGQDATWESLLELKLPAASSTEGTLSNPCIPRGYELTPNASNSKILAHWAVGNFSACRSEVSALLKRRNDKCSHPPCEMSSSFLELQGNSIPPKRFFYTSELLLLFPLPPPLQLFGLLPRTSLSELEVAGQHYCQDDWDRLKMRHRGADILDLSRYCFSSAYIMALLHDSFGISIYDKRIGFAQHGNGGAVDWTLGAFVLQTMLFEPLELEPDNSDHVVGNDMVTFFTLFAILLMVVVAALFVVKWRRPQLRTIYDLEKGHYIVTRVPR</sequence>
<organism evidence="5 6">
    <name type="scientific">Dillenia turbinata</name>
    <dbReference type="NCBI Taxonomy" id="194707"/>
    <lineage>
        <taxon>Eukaryota</taxon>
        <taxon>Viridiplantae</taxon>
        <taxon>Streptophyta</taxon>
        <taxon>Embryophyta</taxon>
        <taxon>Tracheophyta</taxon>
        <taxon>Spermatophyta</taxon>
        <taxon>Magnoliopsida</taxon>
        <taxon>eudicotyledons</taxon>
        <taxon>Gunneridae</taxon>
        <taxon>Pentapetalae</taxon>
        <taxon>Dilleniales</taxon>
        <taxon>Dilleniaceae</taxon>
        <taxon>Dillenia</taxon>
    </lineage>
</organism>
<gene>
    <name evidence="5" type="ORF">RJ641_008162</name>
</gene>
<dbReference type="PANTHER" id="PTHR11782">
    <property type="entry name" value="ADENOSINE/GUANOSINE DIPHOSPHATASE"/>
    <property type="match status" value="1"/>
</dbReference>
<evidence type="ECO:0000313" key="6">
    <source>
        <dbReference type="Proteomes" id="UP001370490"/>
    </source>
</evidence>
<evidence type="ECO:0000256" key="3">
    <source>
        <dbReference type="PIRSR" id="PIRSR600407-2"/>
    </source>
</evidence>
<name>A0AAN8VF32_9MAGN</name>
<keyword evidence="3" id="KW-0067">ATP-binding</keyword>
<feature type="binding site" evidence="3">
    <location>
        <begin position="249"/>
        <end position="253"/>
    </location>
    <ligand>
        <name>ATP</name>
        <dbReference type="ChEBI" id="CHEBI:30616"/>
    </ligand>
</feature>
<dbReference type="GO" id="GO:0009134">
    <property type="term" value="P:nucleoside diphosphate catabolic process"/>
    <property type="evidence" value="ECO:0007669"/>
    <property type="project" value="TreeGrafter"/>
</dbReference>
<dbReference type="PANTHER" id="PTHR11782:SF96">
    <property type="entry name" value="APYRASE 6-RELATED"/>
    <property type="match status" value="1"/>
</dbReference>
<dbReference type="Pfam" id="PF01150">
    <property type="entry name" value="GDA1_CD39"/>
    <property type="match status" value="1"/>
</dbReference>
<keyword evidence="4" id="KW-1133">Transmembrane helix</keyword>
<dbReference type="InterPro" id="IPR000407">
    <property type="entry name" value="GDA1_CD39_NTPase"/>
</dbReference>
<protein>
    <submittedName>
        <fullName evidence="5">Nucleoside phosphatase GDA1/CD39</fullName>
    </submittedName>
</protein>
<dbReference type="GO" id="GO:0017110">
    <property type="term" value="F:nucleoside diphosphate phosphatase activity"/>
    <property type="evidence" value="ECO:0007669"/>
    <property type="project" value="TreeGrafter"/>
</dbReference>
<feature type="transmembrane region" description="Helical" evidence="4">
    <location>
        <begin position="509"/>
        <end position="530"/>
    </location>
</feature>
<keyword evidence="6" id="KW-1185">Reference proteome</keyword>
<evidence type="ECO:0000313" key="5">
    <source>
        <dbReference type="EMBL" id="KAK6926443.1"/>
    </source>
</evidence>
<accession>A0AAN8VF32</accession>
<reference evidence="5 6" key="1">
    <citation type="submission" date="2023-12" db="EMBL/GenBank/DDBJ databases">
        <title>A high-quality genome assembly for Dillenia turbinata (Dilleniales).</title>
        <authorList>
            <person name="Chanderbali A."/>
        </authorList>
    </citation>
    <scope>NUCLEOTIDE SEQUENCE [LARGE SCALE GENOMIC DNA]</scope>
    <source>
        <strain evidence="5">LSX21</strain>
        <tissue evidence="5">Leaf</tissue>
    </source>
</reference>
<feature type="transmembrane region" description="Helical" evidence="4">
    <location>
        <begin position="53"/>
        <end position="71"/>
    </location>
</feature>
<evidence type="ECO:0000256" key="4">
    <source>
        <dbReference type="SAM" id="Phobius"/>
    </source>
</evidence>
<dbReference type="EMBL" id="JBAMMX010000015">
    <property type="protein sequence ID" value="KAK6926443.1"/>
    <property type="molecule type" value="Genomic_DNA"/>
</dbReference>
<keyword evidence="4" id="KW-0812">Transmembrane</keyword>
<keyword evidence="4" id="KW-0472">Membrane</keyword>
<dbReference type="Gene3D" id="3.30.420.150">
    <property type="entry name" value="Exopolyphosphatase. Domain 2"/>
    <property type="match status" value="1"/>
</dbReference>